<evidence type="ECO:0000256" key="4">
    <source>
        <dbReference type="ARBA" id="ARBA00022491"/>
    </source>
</evidence>
<dbReference type="InterPro" id="IPR006575">
    <property type="entry name" value="RWD_dom"/>
</dbReference>
<dbReference type="InParanoid" id="A0A165K9I4"/>
<evidence type="ECO:0000256" key="6">
    <source>
        <dbReference type="ARBA" id="ARBA00023016"/>
    </source>
</evidence>
<dbReference type="InterPro" id="IPR036956">
    <property type="entry name" value="Impact_N_sf"/>
</dbReference>
<evidence type="ECO:0000256" key="7">
    <source>
        <dbReference type="SAM" id="MobiDB-lite"/>
    </source>
</evidence>
<dbReference type="GO" id="GO:0140469">
    <property type="term" value="P:GCN2-mediated signaling"/>
    <property type="evidence" value="ECO:0007669"/>
    <property type="project" value="TreeGrafter"/>
</dbReference>
<evidence type="ECO:0000256" key="3">
    <source>
        <dbReference type="ARBA" id="ARBA00022490"/>
    </source>
</evidence>
<evidence type="ECO:0000259" key="8">
    <source>
        <dbReference type="PROSITE" id="PS50908"/>
    </source>
</evidence>
<dbReference type="GO" id="GO:0005737">
    <property type="term" value="C:cytoplasm"/>
    <property type="evidence" value="ECO:0007669"/>
    <property type="project" value="UniProtKB-SubCell"/>
</dbReference>
<dbReference type="InterPro" id="IPR020568">
    <property type="entry name" value="Ribosomal_Su5_D2-typ_SF"/>
</dbReference>
<dbReference type="AlphaFoldDB" id="A0A165K9I4"/>
<keyword evidence="3" id="KW-0963">Cytoplasm</keyword>
<dbReference type="GO" id="GO:0006446">
    <property type="term" value="P:regulation of translational initiation"/>
    <property type="evidence" value="ECO:0007669"/>
    <property type="project" value="TreeGrafter"/>
</dbReference>
<dbReference type="InterPro" id="IPR016135">
    <property type="entry name" value="UBQ-conjugating_enzyme/RWD"/>
</dbReference>
<dbReference type="InterPro" id="IPR001498">
    <property type="entry name" value="Impact_N"/>
</dbReference>
<proteinExistence type="inferred from homology"/>
<keyword evidence="6" id="KW-0346">Stress response</keyword>
<evidence type="ECO:0000313" key="9">
    <source>
        <dbReference type="EMBL" id="KZT62858.1"/>
    </source>
</evidence>
<sequence length="351" mass="38203">MESTGDDGQDYAVELQGFIAEVSVSEPERADVIAELEALQSIYGDAAIRVWKGNGNGPLRAWSPGGPIRYEVVSSLSPPHEATTVRILVTLPASYPSTSPPQLQLLSKYIGAFPVTSSLFGDVLRTYLSSAHGVEFRPGEVAVFDGLESVKERVGAWFGEERDRELAMELAREHGREREHPPGSGSSTPKPKEAIVVSVPRELDVQAELPEGIELIVAEPLVDRKSVFVGRACRITHPSQVPPVIAYLMSDRRISRAAHPVIHAWRCQVGNVLHQDNDDDGESAAGGRIAHLLQILDVNNVLVIVTRYFGGILLGADRFKLINQAARDALELGGFLDTDDHPTAKSRKGKK</sequence>
<comment type="subcellular location">
    <subcellularLocation>
        <location evidence="1">Cytoplasm</location>
    </subcellularLocation>
</comment>
<keyword evidence="4" id="KW-0678">Repressor</keyword>
<dbReference type="EMBL" id="KV423914">
    <property type="protein sequence ID" value="KZT62858.1"/>
    <property type="molecule type" value="Genomic_DNA"/>
</dbReference>
<dbReference type="PANTHER" id="PTHR16301">
    <property type="entry name" value="IMPACT-RELATED"/>
    <property type="match status" value="1"/>
</dbReference>
<dbReference type="Gene3D" id="3.10.110.10">
    <property type="entry name" value="Ubiquitin Conjugating Enzyme"/>
    <property type="match status" value="1"/>
</dbReference>
<dbReference type="InterPro" id="IPR023582">
    <property type="entry name" value="Impact"/>
</dbReference>
<feature type="compositionally biased region" description="Basic and acidic residues" evidence="7">
    <location>
        <begin position="171"/>
        <end position="181"/>
    </location>
</feature>
<evidence type="ECO:0000256" key="1">
    <source>
        <dbReference type="ARBA" id="ARBA00004496"/>
    </source>
</evidence>
<dbReference type="FunCoup" id="A0A165K9I4">
    <property type="interactions" value="339"/>
</dbReference>
<protein>
    <submittedName>
        <fullName evidence="9">Imprinted and ancient</fullName>
    </submittedName>
</protein>
<comment type="similarity">
    <text evidence="2">Belongs to the IMPACT family.</text>
</comment>
<reference evidence="9 10" key="1">
    <citation type="journal article" date="2016" name="Mol. Biol. Evol.">
        <title>Comparative Genomics of Early-Diverging Mushroom-Forming Fungi Provides Insights into the Origins of Lignocellulose Decay Capabilities.</title>
        <authorList>
            <person name="Nagy L.G."/>
            <person name="Riley R."/>
            <person name="Tritt A."/>
            <person name="Adam C."/>
            <person name="Daum C."/>
            <person name="Floudas D."/>
            <person name="Sun H."/>
            <person name="Yadav J.S."/>
            <person name="Pangilinan J."/>
            <person name="Larsson K.H."/>
            <person name="Matsuura K."/>
            <person name="Barry K."/>
            <person name="Labutti K."/>
            <person name="Kuo R."/>
            <person name="Ohm R.A."/>
            <person name="Bhattacharya S.S."/>
            <person name="Shirouzu T."/>
            <person name="Yoshinaga Y."/>
            <person name="Martin F.M."/>
            <person name="Grigoriev I.V."/>
            <person name="Hibbett D.S."/>
        </authorList>
    </citation>
    <scope>NUCLEOTIDE SEQUENCE [LARGE SCALE GENOMIC DNA]</scope>
    <source>
        <strain evidence="9 10">HHB12733</strain>
    </source>
</reference>
<dbReference type="OrthoDB" id="69641at2759"/>
<dbReference type="Pfam" id="PF01205">
    <property type="entry name" value="Impact_N"/>
    <property type="match status" value="1"/>
</dbReference>
<keyword evidence="10" id="KW-1185">Reference proteome</keyword>
<dbReference type="Proteomes" id="UP000076842">
    <property type="component" value="Unassembled WGS sequence"/>
</dbReference>
<feature type="region of interest" description="Disordered" evidence="7">
    <location>
        <begin position="171"/>
        <end position="192"/>
    </location>
</feature>
<dbReference type="SUPFAM" id="SSF54211">
    <property type="entry name" value="Ribosomal protein S5 domain 2-like"/>
    <property type="match status" value="1"/>
</dbReference>
<dbReference type="PANTHER" id="PTHR16301:SF24">
    <property type="entry name" value="RWD DOMAIN-CONTAINING PROTEIN"/>
    <property type="match status" value="1"/>
</dbReference>
<feature type="domain" description="RWD" evidence="8">
    <location>
        <begin position="34"/>
        <end position="157"/>
    </location>
</feature>
<dbReference type="PROSITE" id="PS50908">
    <property type="entry name" value="RWD"/>
    <property type="match status" value="1"/>
</dbReference>
<evidence type="ECO:0000256" key="5">
    <source>
        <dbReference type="ARBA" id="ARBA00022845"/>
    </source>
</evidence>
<name>A0A165K9I4_9BASI</name>
<keyword evidence="5" id="KW-0810">Translation regulation</keyword>
<evidence type="ECO:0000313" key="10">
    <source>
        <dbReference type="Proteomes" id="UP000076842"/>
    </source>
</evidence>
<gene>
    <name evidence="9" type="ORF">CALCODRAFT_478764</name>
</gene>
<dbReference type="Pfam" id="PF05773">
    <property type="entry name" value="RWD"/>
    <property type="match status" value="1"/>
</dbReference>
<dbReference type="STRING" id="1353952.A0A165K9I4"/>
<dbReference type="Gene3D" id="3.30.230.30">
    <property type="entry name" value="Impact, N-terminal domain"/>
    <property type="match status" value="1"/>
</dbReference>
<dbReference type="SUPFAM" id="SSF54495">
    <property type="entry name" value="UBC-like"/>
    <property type="match status" value="1"/>
</dbReference>
<organism evidence="9 10">
    <name type="scientific">Calocera cornea HHB12733</name>
    <dbReference type="NCBI Taxonomy" id="1353952"/>
    <lineage>
        <taxon>Eukaryota</taxon>
        <taxon>Fungi</taxon>
        <taxon>Dikarya</taxon>
        <taxon>Basidiomycota</taxon>
        <taxon>Agaricomycotina</taxon>
        <taxon>Dacrymycetes</taxon>
        <taxon>Dacrymycetales</taxon>
        <taxon>Dacrymycetaceae</taxon>
        <taxon>Calocera</taxon>
    </lineage>
</organism>
<accession>A0A165K9I4</accession>
<evidence type="ECO:0000256" key="2">
    <source>
        <dbReference type="ARBA" id="ARBA00007665"/>
    </source>
</evidence>